<dbReference type="Pfam" id="PF03992">
    <property type="entry name" value="ABM"/>
    <property type="match status" value="1"/>
</dbReference>
<gene>
    <name evidence="2" type="ORF">SAMN02745191_1886</name>
</gene>
<dbReference type="EMBL" id="FUWY01000005">
    <property type="protein sequence ID" value="SJZ86657.1"/>
    <property type="molecule type" value="Genomic_DNA"/>
</dbReference>
<keyword evidence="2" id="KW-0503">Monooxygenase</keyword>
<dbReference type="STRING" id="118967.SAMN02745191_1886"/>
<dbReference type="InterPro" id="IPR007138">
    <property type="entry name" value="ABM_dom"/>
</dbReference>
<organism evidence="2 3">
    <name type="scientific">Anaerorhabdus furcosa</name>
    <dbReference type="NCBI Taxonomy" id="118967"/>
    <lineage>
        <taxon>Bacteria</taxon>
        <taxon>Bacillati</taxon>
        <taxon>Bacillota</taxon>
        <taxon>Erysipelotrichia</taxon>
        <taxon>Erysipelotrichales</taxon>
        <taxon>Erysipelotrichaceae</taxon>
        <taxon>Anaerorhabdus</taxon>
    </lineage>
</organism>
<dbReference type="PROSITE" id="PS51725">
    <property type="entry name" value="ABM"/>
    <property type="match status" value="1"/>
</dbReference>
<keyword evidence="3" id="KW-1185">Reference proteome</keyword>
<reference evidence="3" key="1">
    <citation type="submission" date="2017-02" db="EMBL/GenBank/DDBJ databases">
        <authorList>
            <person name="Varghese N."/>
            <person name="Submissions S."/>
        </authorList>
    </citation>
    <scope>NUCLEOTIDE SEQUENCE [LARGE SCALE GENOMIC DNA]</scope>
    <source>
        <strain evidence="3">ATCC 25662</strain>
    </source>
</reference>
<dbReference type="GO" id="GO:0004497">
    <property type="term" value="F:monooxygenase activity"/>
    <property type="evidence" value="ECO:0007669"/>
    <property type="project" value="UniProtKB-KW"/>
</dbReference>
<accession>A0A1T4P5N5</accession>
<dbReference type="OrthoDB" id="9806189at2"/>
<keyword evidence="2" id="KW-0560">Oxidoreductase</keyword>
<dbReference type="Proteomes" id="UP000243297">
    <property type="component" value="Unassembled WGS sequence"/>
</dbReference>
<evidence type="ECO:0000259" key="1">
    <source>
        <dbReference type="PROSITE" id="PS51725"/>
    </source>
</evidence>
<dbReference type="SUPFAM" id="SSF54909">
    <property type="entry name" value="Dimeric alpha+beta barrel"/>
    <property type="match status" value="1"/>
</dbReference>
<name>A0A1T4P5N5_9FIRM</name>
<dbReference type="AlphaFoldDB" id="A0A1T4P5N5"/>
<dbReference type="RefSeq" id="WP_078712291.1">
    <property type="nucleotide sequence ID" value="NZ_FUWY01000005.1"/>
</dbReference>
<proteinExistence type="predicted"/>
<evidence type="ECO:0000313" key="2">
    <source>
        <dbReference type="EMBL" id="SJZ86657.1"/>
    </source>
</evidence>
<dbReference type="Gene3D" id="3.30.70.100">
    <property type="match status" value="1"/>
</dbReference>
<dbReference type="InterPro" id="IPR011008">
    <property type="entry name" value="Dimeric_a/b-barrel"/>
</dbReference>
<evidence type="ECO:0000313" key="3">
    <source>
        <dbReference type="Proteomes" id="UP000243297"/>
    </source>
</evidence>
<feature type="domain" description="ABM" evidence="1">
    <location>
        <begin position="3"/>
        <end position="94"/>
    </location>
</feature>
<sequence>MSVTVNIYYTGINGNARKFVEEMESSGTALAIRNEEGNLKYEYYFPFHDEETILLIDSWRDQAAIDAHHNTPMMDTITALRSKYELHMKVERYLEDVNGVTENDKQFIIE</sequence>
<protein>
    <submittedName>
        <fullName evidence="2">Quinol monooxygenase YgiN</fullName>
    </submittedName>
</protein>